<sequence length="129" mass="14074">MPGLFQPCADRASAVFVAAYDVAVEVWVRGRRAAGDRLYKWEVSGPEVEQGGAGVLSPEVSSGEHWLLRLPYSLPSHWPGRQENAPLPCAFCGATANQHDRFSEQEARRSTEEQPPAPVQPSPYGKAPC</sequence>
<dbReference type="Proteomes" id="UP001221898">
    <property type="component" value="Unassembled WGS sequence"/>
</dbReference>
<keyword evidence="3" id="KW-1185">Reference proteome</keyword>
<organism evidence="2 3">
    <name type="scientific">Aldrovandia affinis</name>
    <dbReference type="NCBI Taxonomy" id="143900"/>
    <lineage>
        <taxon>Eukaryota</taxon>
        <taxon>Metazoa</taxon>
        <taxon>Chordata</taxon>
        <taxon>Craniata</taxon>
        <taxon>Vertebrata</taxon>
        <taxon>Euteleostomi</taxon>
        <taxon>Actinopterygii</taxon>
        <taxon>Neopterygii</taxon>
        <taxon>Teleostei</taxon>
        <taxon>Notacanthiformes</taxon>
        <taxon>Halosauridae</taxon>
        <taxon>Aldrovandia</taxon>
    </lineage>
</organism>
<protein>
    <submittedName>
        <fullName evidence="2">Uncharacterized protein</fullName>
    </submittedName>
</protein>
<accession>A0AAD7T655</accession>
<comment type="caution">
    <text evidence="2">The sequence shown here is derived from an EMBL/GenBank/DDBJ whole genome shotgun (WGS) entry which is preliminary data.</text>
</comment>
<feature type="compositionally biased region" description="Basic and acidic residues" evidence="1">
    <location>
        <begin position="98"/>
        <end position="112"/>
    </location>
</feature>
<evidence type="ECO:0000313" key="2">
    <source>
        <dbReference type="EMBL" id="KAJ8414938.1"/>
    </source>
</evidence>
<reference evidence="2" key="1">
    <citation type="journal article" date="2023" name="Science">
        <title>Genome structures resolve the early diversification of teleost fishes.</title>
        <authorList>
            <person name="Parey E."/>
            <person name="Louis A."/>
            <person name="Montfort J."/>
            <person name="Bouchez O."/>
            <person name="Roques C."/>
            <person name="Iampietro C."/>
            <person name="Lluch J."/>
            <person name="Castinel A."/>
            <person name="Donnadieu C."/>
            <person name="Desvignes T."/>
            <person name="Floi Bucao C."/>
            <person name="Jouanno E."/>
            <person name="Wen M."/>
            <person name="Mejri S."/>
            <person name="Dirks R."/>
            <person name="Jansen H."/>
            <person name="Henkel C."/>
            <person name="Chen W.J."/>
            <person name="Zahm M."/>
            <person name="Cabau C."/>
            <person name="Klopp C."/>
            <person name="Thompson A.W."/>
            <person name="Robinson-Rechavi M."/>
            <person name="Braasch I."/>
            <person name="Lecointre G."/>
            <person name="Bobe J."/>
            <person name="Postlethwait J.H."/>
            <person name="Berthelot C."/>
            <person name="Roest Crollius H."/>
            <person name="Guiguen Y."/>
        </authorList>
    </citation>
    <scope>NUCLEOTIDE SEQUENCE</scope>
    <source>
        <strain evidence="2">NC1722</strain>
    </source>
</reference>
<name>A0AAD7T655_9TELE</name>
<evidence type="ECO:0000313" key="3">
    <source>
        <dbReference type="Proteomes" id="UP001221898"/>
    </source>
</evidence>
<feature type="region of interest" description="Disordered" evidence="1">
    <location>
        <begin position="98"/>
        <end position="129"/>
    </location>
</feature>
<gene>
    <name evidence="2" type="ORF">AAFF_G00024610</name>
</gene>
<proteinExistence type="predicted"/>
<dbReference type="EMBL" id="JAINUG010000011">
    <property type="protein sequence ID" value="KAJ8414938.1"/>
    <property type="molecule type" value="Genomic_DNA"/>
</dbReference>
<dbReference type="AlphaFoldDB" id="A0AAD7T655"/>
<evidence type="ECO:0000256" key="1">
    <source>
        <dbReference type="SAM" id="MobiDB-lite"/>
    </source>
</evidence>